<gene>
    <name evidence="3" type="ORF">DX908_05395</name>
</gene>
<dbReference type="InParanoid" id="A0A371RH31"/>
<evidence type="ECO:0000256" key="1">
    <source>
        <dbReference type="RuleBase" id="RU003682"/>
    </source>
</evidence>
<proteinExistence type="inferred from homology"/>
<accession>A0A371RH31</accession>
<feature type="domain" description="Fe2OG dioxygenase" evidence="2">
    <location>
        <begin position="121"/>
        <end position="234"/>
    </location>
</feature>
<organism evidence="3 4">
    <name type="scientific">Parvularcula marina</name>
    <dbReference type="NCBI Taxonomy" id="2292771"/>
    <lineage>
        <taxon>Bacteria</taxon>
        <taxon>Pseudomonadati</taxon>
        <taxon>Pseudomonadota</taxon>
        <taxon>Alphaproteobacteria</taxon>
        <taxon>Parvularculales</taxon>
        <taxon>Parvularculaceae</taxon>
        <taxon>Parvularcula</taxon>
    </lineage>
</organism>
<dbReference type="AlphaFoldDB" id="A0A371RH31"/>
<keyword evidence="1" id="KW-0479">Metal-binding</keyword>
<comment type="caution">
    <text evidence="3">The sequence shown here is derived from an EMBL/GenBank/DDBJ whole genome shotgun (WGS) entry which is preliminary data.</text>
</comment>
<dbReference type="RefSeq" id="WP_116391397.1">
    <property type="nucleotide sequence ID" value="NZ_QUQO01000001.1"/>
</dbReference>
<dbReference type="InterPro" id="IPR018655">
    <property type="entry name" value="DUF2086"/>
</dbReference>
<protein>
    <submittedName>
        <fullName evidence="3">Proline hydroxylase</fullName>
    </submittedName>
</protein>
<dbReference type="GO" id="GO:0046872">
    <property type="term" value="F:metal ion binding"/>
    <property type="evidence" value="ECO:0007669"/>
    <property type="project" value="UniProtKB-KW"/>
</dbReference>
<dbReference type="GO" id="GO:0016491">
    <property type="term" value="F:oxidoreductase activity"/>
    <property type="evidence" value="ECO:0007669"/>
    <property type="project" value="UniProtKB-KW"/>
</dbReference>
<keyword evidence="4" id="KW-1185">Reference proteome</keyword>
<keyword evidence="1" id="KW-0560">Oxidoreductase</keyword>
<dbReference type="Gene3D" id="2.60.120.620">
    <property type="entry name" value="q2cbj1_9rhob like domain"/>
    <property type="match status" value="1"/>
</dbReference>
<dbReference type="EMBL" id="QUQO01000001">
    <property type="protein sequence ID" value="RFB04764.1"/>
    <property type="molecule type" value="Genomic_DNA"/>
</dbReference>
<dbReference type="OrthoDB" id="9781972at2"/>
<sequence>MRLEDRIAKTDWAAASTALDERGMAKLPGLLTAEECAGLKPLFEEREMFRSRIDMARYSYGEGVYQYFASPLPEVVARLRSALYPPLGLIANEWAERFGEDPAWPEDHVELLDRCRAAGQTKPTPLMLKYKSGDYNCLHQDLYGEVHFPLQAVIMLSDPEKDFSGGEFVLVENRPRLQSRAYVVRLGQGDCAIFPVREKPRATKRGWSKSQLRHGVSIVEDGERMTLGIIFHDAA</sequence>
<dbReference type="InterPro" id="IPR005123">
    <property type="entry name" value="Oxoglu/Fe-dep_dioxygenase_dom"/>
</dbReference>
<evidence type="ECO:0000259" key="2">
    <source>
        <dbReference type="PROSITE" id="PS51471"/>
    </source>
</evidence>
<evidence type="ECO:0000313" key="4">
    <source>
        <dbReference type="Proteomes" id="UP000264589"/>
    </source>
</evidence>
<comment type="similarity">
    <text evidence="1">Belongs to the iron/ascorbate-dependent oxidoreductase family.</text>
</comment>
<keyword evidence="1" id="KW-0408">Iron</keyword>
<dbReference type="Proteomes" id="UP000264589">
    <property type="component" value="Unassembled WGS sequence"/>
</dbReference>
<dbReference type="Pfam" id="PF09859">
    <property type="entry name" value="Oxygenase-NA"/>
    <property type="match status" value="1"/>
</dbReference>
<evidence type="ECO:0000313" key="3">
    <source>
        <dbReference type="EMBL" id="RFB04764.1"/>
    </source>
</evidence>
<dbReference type="PROSITE" id="PS51471">
    <property type="entry name" value="FE2OG_OXY"/>
    <property type="match status" value="1"/>
</dbReference>
<name>A0A371RH31_9PROT</name>
<reference evidence="3 4" key="1">
    <citation type="submission" date="2018-08" db="EMBL/GenBank/DDBJ databases">
        <title>Parvularcula sp. SM1705, isolated from surface water of the South Sea China.</title>
        <authorList>
            <person name="Sun L."/>
        </authorList>
    </citation>
    <scope>NUCLEOTIDE SEQUENCE [LARGE SCALE GENOMIC DNA]</scope>
    <source>
        <strain evidence="3 4">SM1705</strain>
    </source>
</reference>